<feature type="transmembrane region" description="Helical" evidence="8">
    <location>
        <begin position="401"/>
        <end position="418"/>
    </location>
</feature>
<reference evidence="10" key="1">
    <citation type="submission" date="2016-10" db="EMBL/GenBank/DDBJ databases">
        <authorList>
            <person name="Varghese N."/>
            <person name="Submissions S."/>
        </authorList>
    </citation>
    <scope>NUCLEOTIDE SEQUENCE [LARGE SCALE GENOMIC DNA]</scope>
    <source>
        <strain evidence="10">DSM 17875</strain>
    </source>
</reference>
<dbReference type="PANTHER" id="PTHR45711:SF6">
    <property type="entry name" value="CHLORIDE CHANNEL PROTEIN"/>
    <property type="match status" value="1"/>
</dbReference>
<dbReference type="PRINTS" id="PR00762">
    <property type="entry name" value="CLCHANNEL"/>
</dbReference>
<evidence type="ECO:0000256" key="6">
    <source>
        <dbReference type="ARBA" id="ARBA00023136"/>
    </source>
</evidence>
<dbReference type="SUPFAM" id="SSF81340">
    <property type="entry name" value="Clc chloride channel"/>
    <property type="match status" value="1"/>
</dbReference>
<evidence type="ECO:0000313" key="9">
    <source>
        <dbReference type="EMBL" id="SDU21335.1"/>
    </source>
</evidence>
<evidence type="ECO:0000256" key="1">
    <source>
        <dbReference type="ARBA" id="ARBA00004141"/>
    </source>
</evidence>
<evidence type="ECO:0000313" key="10">
    <source>
        <dbReference type="Proteomes" id="UP000243232"/>
    </source>
</evidence>
<name>A0A1H2GPA8_9PSED</name>
<feature type="transmembrane region" description="Helical" evidence="8">
    <location>
        <begin position="21"/>
        <end position="41"/>
    </location>
</feature>
<gene>
    <name evidence="9" type="ORF">SAMN05216296_2436</name>
</gene>
<dbReference type="GO" id="GO:0005886">
    <property type="term" value="C:plasma membrane"/>
    <property type="evidence" value="ECO:0007669"/>
    <property type="project" value="TreeGrafter"/>
</dbReference>
<dbReference type="OrthoDB" id="9767361at2"/>
<organism evidence="9 10">
    <name type="scientific">Pseudomonas pohangensis</name>
    <dbReference type="NCBI Taxonomy" id="364197"/>
    <lineage>
        <taxon>Bacteria</taxon>
        <taxon>Pseudomonadati</taxon>
        <taxon>Pseudomonadota</taxon>
        <taxon>Gammaproteobacteria</taxon>
        <taxon>Pseudomonadales</taxon>
        <taxon>Pseudomonadaceae</taxon>
        <taxon>Pseudomonas</taxon>
    </lineage>
</organism>
<evidence type="ECO:0000256" key="5">
    <source>
        <dbReference type="ARBA" id="ARBA00023065"/>
    </source>
</evidence>
<evidence type="ECO:0000256" key="4">
    <source>
        <dbReference type="ARBA" id="ARBA00022989"/>
    </source>
</evidence>
<dbReference type="EMBL" id="LT629785">
    <property type="protein sequence ID" value="SDU21335.1"/>
    <property type="molecule type" value="Genomic_DNA"/>
</dbReference>
<dbReference type="Pfam" id="PF00654">
    <property type="entry name" value="Voltage_CLC"/>
    <property type="match status" value="1"/>
</dbReference>
<keyword evidence="3 8" id="KW-0812">Transmembrane</keyword>
<dbReference type="InterPro" id="IPR001807">
    <property type="entry name" value="ClC"/>
</dbReference>
<dbReference type="AlphaFoldDB" id="A0A1H2GPA8"/>
<keyword evidence="2" id="KW-0813">Transport</keyword>
<dbReference type="STRING" id="364197.SAMN05216296_2436"/>
<dbReference type="Proteomes" id="UP000243232">
    <property type="component" value="Chromosome I"/>
</dbReference>
<keyword evidence="7" id="KW-0868">Chloride</keyword>
<feature type="transmembrane region" description="Helical" evidence="8">
    <location>
        <begin position="235"/>
        <end position="258"/>
    </location>
</feature>
<keyword evidence="5" id="KW-0406">Ion transport</keyword>
<keyword evidence="4 8" id="KW-1133">Transmembrane helix</keyword>
<feature type="transmembrane region" description="Helical" evidence="8">
    <location>
        <begin position="308"/>
        <end position="327"/>
    </location>
</feature>
<dbReference type="GO" id="GO:0005247">
    <property type="term" value="F:voltage-gated chloride channel activity"/>
    <property type="evidence" value="ECO:0007669"/>
    <property type="project" value="TreeGrafter"/>
</dbReference>
<evidence type="ECO:0000256" key="3">
    <source>
        <dbReference type="ARBA" id="ARBA00022692"/>
    </source>
</evidence>
<evidence type="ECO:0000256" key="7">
    <source>
        <dbReference type="ARBA" id="ARBA00023214"/>
    </source>
</evidence>
<feature type="transmembrane region" description="Helical" evidence="8">
    <location>
        <begin position="360"/>
        <end position="381"/>
    </location>
</feature>
<proteinExistence type="predicted"/>
<dbReference type="PANTHER" id="PTHR45711">
    <property type="entry name" value="CHLORIDE CHANNEL PROTEIN"/>
    <property type="match status" value="1"/>
</dbReference>
<evidence type="ECO:0000256" key="2">
    <source>
        <dbReference type="ARBA" id="ARBA00022448"/>
    </source>
</evidence>
<feature type="transmembrane region" description="Helical" evidence="8">
    <location>
        <begin position="334"/>
        <end position="354"/>
    </location>
</feature>
<dbReference type="Gene3D" id="1.10.3080.10">
    <property type="entry name" value="Clc chloride channel"/>
    <property type="match status" value="1"/>
</dbReference>
<dbReference type="CDD" id="cd01031">
    <property type="entry name" value="EriC"/>
    <property type="match status" value="1"/>
</dbReference>
<sequence>MFRTDNQDDQDDLGGIFRLGLLATAAAVAIGLVGGLFRLSLEHSIVWLQSIYLSLRGMQPLIGFSLMCLLVTAMTLCAIYLVRRFAPNAAGSGVPRVEAVWRREMPSESNWMFLPVKFCSGILALSSGYALGREGPIVQMGAYIGGVFGKLSKSAADQRTLIAGLAGAGLAVAFSAPLGGMLFALEELTRRAHPRLVIVSMVACTTAVPVAQLLVGTGEIFPVPHLEQPGIAGLLLLACLGVASGFAGVLYNTVILRALDIFNRPAAVPLWLRGTLAAVGLSILLWQTPFFTGGGEALVRELLSGQQLFAGLAALWLARFALGPLSYSLGMSGGLFAPMLAVGAIQGIGFGMLVDAYWPAVALEIPLCAVVGMAAMFSGSVRAPLTGIVLIIEMTGLGNQAVSLMAACIPAAIIPFWLQQAGIYDDLRERLLRAQH</sequence>
<feature type="transmembrane region" description="Helical" evidence="8">
    <location>
        <begin position="270"/>
        <end position="288"/>
    </location>
</feature>
<feature type="transmembrane region" description="Helical" evidence="8">
    <location>
        <begin position="61"/>
        <end position="82"/>
    </location>
</feature>
<dbReference type="RefSeq" id="WP_090195607.1">
    <property type="nucleotide sequence ID" value="NZ_LT629785.1"/>
</dbReference>
<feature type="transmembrane region" description="Helical" evidence="8">
    <location>
        <begin position="161"/>
        <end position="184"/>
    </location>
</feature>
<evidence type="ECO:0000256" key="8">
    <source>
        <dbReference type="SAM" id="Phobius"/>
    </source>
</evidence>
<keyword evidence="10" id="KW-1185">Reference proteome</keyword>
<comment type="subcellular location">
    <subcellularLocation>
        <location evidence="1">Membrane</location>
        <topology evidence="1">Multi-pass membrane protein</topology>
    </subcellularLocation>
</comment>
<keyword evidence="6 8" id="KW-0472">Membrane</keyword>
<protein>
    <submittedName>
        <fullName evidence="9">Chloride channel protein, CIC family</fullName>
    </submittedName>
</protein>
<feature type="transmembrane region" description="Helical" evidence="8">
    <location>
        <begin position="196"/>
        <end position="215"/>
    </location>
</feature>
<dbReference type="InterPro" id="IPR014743">
    <property type="entry name" value="Cl-channel_core"/>
</dbReference>
<accession>A0A1H2GPA8</accession>